<gene>
    <name evidence="1" type="ORF">GN958_ATG06506</name>
</gene>
<sequence>MALHRQRAVADAPRFEDMHYDIITDHAAARPSNTVKQVAPKQAKVKTWCAGKKYLDGCIVTEGKLVTLLKTHVIPR</sequence>
<dbReference type="Proteomes" id="UP000704712">
    <property type="component" value="Unassembled WGS sequence"/>
</dbReference>
<feature type="non-terminal residue" evidence="1">
    <location>
        <position position="1"/>
    </location>
</feature>
<name>A0A8S9UTA8_PHYIN</name>
<accession>A0A8S9UTA8</accession>
<protein>
    <submittedName>
        <fullName evidence="1">Uncharacterized protein</fullName>
    </submittedName>
</protein>
<organism evidence="1 2">
    <name type="scientific">Phytophthora infestans</name>
    <name type="common">Potato late blight agent</name>
    <name type="synonym">Botrytis infestans</name>
    <dbReference type="NCBI Taxonomy" id="4787"/>
    <lineage>
        <taxon>Eukaryota</taxon>
        <taxon>Sar</taxon>
        <taxon>Stramenopiles</taxon>
        <taxon>Oomycota</taxon>
        <taxon>Peronosporomycetes</taxon>
        <taxon>Peronosporales</taxon>
        <taxon>Peronosporaceae</taxon>
        <taxon>Phytophthora</taxon>
    </lineage>
</organism>
<evidence type="ECO:0000313" key="2">
    <source>
        <dbReference type="Proteomes" id="UP000704712"/>
    </source>
</evidence>
<comment type="caution">
    <text evidence="1">The sequence shown here is derived from an EMBL/GenBank/DDBJ whole genome shotgun (WGS) entry which is preliminary data.</text>
</comment>
<reference evidence="1" key="1">
    <citation type="submission" date="2020-03" db="EMBL/GenBank/DDBJ databases">
        <title>Hybrid Assembly of Korean Phytophthora infestans isolates.</title>
        <authorList>
            <person name="Prokchorchik M."/>
            <person name="Lee Y."/>
            <person name="Seo J."/>
            <person name="Cho J.-H."/>
            <person name="Park Y.-E."/>
            <person name="Jang D.-C."/>
            <person name="Im J.-S."/>
            <person name="Choi J.-G."/>
            <person name="Park H.-J."/>
            <person name="Lee G.-B."/>
            <person name="Lee Y.-G."/>
            <person name="Hong S.-Y."/>
            <person name="Cho K."/>
            <person name="Sohn K.H."/>
        </authorList>
    </citation>
    <scope>NUCLEOTIDE SEQUENCE</scope>
    <source>
        <strain evidence="1">KR_2_A2</strain>
    </source>
</reference>
<dbReference type="AlphaFoldDB" id="A0A8S9UTA8"/>
<evidence type="ECO:0000313" key="1">
    <source>
        <dbReference type="EMBL" id="KAF4144185.1"/>
    </source>
</evidence>
<dbReference type="EMBL" id="JAACNO010000881">
    <property type="protein sequence ID" value="KAF4144185.1"/>
    <property type="molecule type" value="Genomic_DNA"/>
</dbReference>
<proteinExistence type="predicted"/>